<feature type="region of interest" description="Disordered" evidence="1">
    <location>
        <begin position="1"/>
        <end position="114"/>
    </location>
</feature>
<comment type="caution">
    <text evidence="2">The sequence shown here is derived from an EMBL/GenBank/DDBJ whole genome shotgun (WGS) entry which is preliminary data.</text>
</comment>
<dbReference type="OrthoDB" id="5596566at2759"/>
<evidence type="ECO:0000313" key="3">
    <source>
        <dbReference type="Proteomes" id="UP000738325"/>
    </source>
</evidence>
<dbReference type="PANTHER" id="PTHR16524:SF2">
    <property type="entry name" value="CELL DEATH REGULATOR AVEN"/>
    <property type="match status" value="1"/>
</dbReference>
<proteinExistence type="predicted"/>
<sequence length="350" mass="37356">MRPDPHKQAASRRYQSKVRGRGGATGSTTGSNTTDVGHRGGGGGGGRGGARGGRGGRGGYKGRGNTNQDDDEKEDSEQDAESATTKSYSRRKIVSNADRYNEPQEEVTEAEELEQGIDRQTMAFQELLKDADQKKTFDPAAYFRFKSEKEVESQDPIEESQQARKLLEIRLDDIGKALMTLSIQDRLCLRDSDVKALDRDTLGKVSLSTGKPIVPKLVRGQAASDILIKPSTMTTGTTTSHSNTTPSFTAMDDDLDELLDFTKTYGTSRASTSAALVSPIPSSSSVASPVASVASGSSKIRLPPLLSKGLKPAEGSGASPATRGLPPPTKGQNRPAVKKNEEWLDSVLGI</sequence>
<feature type="compositionally biased region" description="Acidic residues" evidence="1">
    <location>
        <begin position="68"/>
        <end position="80"/>
    </location>
</feature>
<evidence type="ECO:0000256" key="1">
    <source>
        <dbReference type="SAM" id="MobiDB-lite"/>
    </source>
</evidence>
<protein>
    <submittedName>
        <fullName evidence="2">Uncharacterized protein</fullName>
    </submittedName>
</protein>
<reference evidence="2" key="1">
    <citation type="journal article" date="2020" name="Fungal Divers.">
        <title>Resolving the Mortierellaceae phylogeny through synthesis of multi-gene phylogenetics and phylogenomics.</title>
        <authorList>
            <person name="Vandepol N."/>
            <person name="Liber J."/>
            <person name="Desiro A."/>
            <person name="Na H."/>
            <person name="Kennedy M."/>
            <person name="Barry K."/>
            <person name="Grigoriev I.V."/>
            <person name="Miller A.N."/>
            <person name="O'Donnell K."/>
            <person name="Stajich J.E."/>
            <person name="Bonito G."/>
        </authorList>
    </citation>
    <scope>NUCLEOTIDE SEQUENCE</scope>
    <source>
        <strain evidence="2">REB-010B</strain>
    </source>
</reference>
<dbReference type="InterPro" id="IPR026187">
    <property type="entry name" value="Aven"/>
</dbReference>
<keyword evidence="3" id="KW-1185">Reference proteome</keyword>
<accession>A0A9P6RSV2</accession>
<organism evidence="2 3">
    <name type="scientific">Dissophora globulifera</name>
    <dbReference type="NCBI Taxonomy" id="979702"/>
    <lineage>
        <taxon>Eukaryota</taxon>
        <taxon>Fungi</taxon>
        <taxon>Fungi incertae sedis</taxon>
        <taxon>Mucoromycota</taxon>
        <taxon>Mortierellomycotina</taxon>
        <taxon>Mortierellomycetes</taxon>
        <taxon>Mortierellales</taxon>
        <taxon>Mortierellaceae</taxon>
        <taxon>Dissophora</taxon>
    </lineage>
</organism>
<dbReference type="EMBL" id="JAAAIP010000069">
    <property type="protein sequence ID" value="KAG0326941.1"/>
    <property type="molecule type" value="Genomic_DNA"/>
</dbReference>
<dbReference type="Proteomes" id="UP000738325">
    <property type="component" value="Unassembled WGS sequence"/>
</dbReference>
<dbReference type="AlphaFoldDB" id="A0A9P6RSV2"/>
<feature type="compositionally biased region" description="Acidic residues" evidence="1">
    <location>
        <begin position="103"/>
        <end position="114"/>
    </location>
</feature>
<evidence type="ECO:0000313" key="2">
    <source>
        <dbReference type="EMBL" id="KAG0326941.1"/>
    </source>
</evidence>
<name>A0A9P6RSV2_9FUNG</name>
<dbReference type="GO" id="GO:0010972">
    <property type="term" value="P:negative regulation of G2/M transition of mitotic cell cycle"/>
    <property type="evidence" value="ECO:0007669"/>
    <property type="project" value="TreeGrafter"/>
</dbReference>
<gene>
    <name evidence="2" type="ORF">BGZ99_008705</name>
</gene>
<feature type="compositionally biased region" description="Gly residues" evidence="1">
    <location>
        <begin position="39"/>
        <end position="62"/>
    </location>
</feature>
<feature type="region of interest" description="Disordered" evidence="1">
    <location>
        <begin position="302"/>
        <end position="350"/>
    </location>
</feature>
<dbReference type="PANTHER" id="PTHR16524">
    <property type="entry name" value="CELL DEATH REGULATOR AVEN"/>
    <property type="match status" value="1"/>
</dbReference>